<dbReference type="PROSITE" id="PS50075">
    <property type="entry name" value="CARRIER"/>
    <property type="match status" value="1"/>
</dbReference>
<evidence type="ECO:0000256" key="6">
    <source>
        <dbReference type="ARBA" id="ARBA00023160"/>
    </source>
</evidence>
<accession>A0A941F7X8</accession>
<dbReference type="PANTHER" id="PTHR20863">
    <property type="entry name" value="ACYL CARRIER PROTEIN"/>
    <property type="match status" value="1"/>
</dbReference>
<protein>
    <recommendedName>
        <fullName evidence="7">Acyl carrier protein</fullName>
        <shortName evidence="7">ACP</shortName>
    </recommendedName>
</protein>
<sequence length="81" mass="8971">MATYDEILRELPQIINKVAGTPIGEITPDKALVNDLQIDSLSMVEIVLVAEDTFNVKIPDEDLKDLVTISEVAGYIEREQA</sequence>
<dbReference type="GO" id="GO:0000036">
    <property type="term" value="F:acyl carrier activity"/>
    <property type="evidence" value="ECO:0007669"/>
    <property type="project" value="UniProtKB-UniRule"/>
</dbReference>
<evidence type="ECO:0000313" key="10">
    <source>
        <dbReference type="Proteomes" id="UP000682308"/>
    </source>
</evidence>
<dbReference type="SUPFAM" id="SSF47336">
    <property type="entry name" value="ACP-like"/>
    <property type="match status" value="1"/>
</dbReference>
<dbReference type="InterPro" id="IPR009081">
    <property type="entry name" value="PP-bd_ACP"/>
</dbReference>
<keyword evidence="3 7" id="KW-0597">Phosphoprotein</keyword>
<dbReference type="AlphaFoldDB" id="A0A941F7X8"/>
<keyword evidence="10" id="KW-1185">Reference proteome</keyword>
<gene>
    <name evidence="7" type="primary">acpP</name>
    <name evidence="9" type="ORF">KEF29_00625</name>
</gene>
<evidence type="ECO:0000313" key="9">
    <source>
        <dbReference type="EMBL" id="MBR8638273.1"/>
    </source>
</evidence>
<comment type="PTM">
    <text evidence="7">4'-phosphopantetheine is transferred from CoA to a specific serine of apo-ACP by AcpS. This modification is essential for activity because fatty acids are bound in thioester linkage to the sulfhydryl of the prosthetic group.</text>
</comment>
<keyword evidence="4 7" id="KW-0276">Fatty acid metabolism</keyword>
<keyword evidence="1 7" id="KW-0596">Phosphopantetheine</keyword>
<organism evidence="9 10">
    <name type="scientific">Streptomyces tuirus</name>
    <dbReference type="NCBI Taxonomy" id="68278"/>
    <lineage>
        <taxon>Bacteria</taxon>
        <taxon>Bacillati</taxon>
        <taxon>Actinomycetota</taxon>
        <taxon>Actinomycetes</taxon>
        <taxon>Kitasatosporales</taxon>
        <taxon>Streptomycetaceae</taxon>
        <taxon>Streptomyces</taxon>
    </lineage>
</organism>
<dbReference type="InterPro" id="IPR003231">
    <property type="entry name" value="ACP"/>
</dbReference>
<comment type="function">
    <text evidence="7">Carrier of the growing fatty acid chain in fatty acid biosynthesis.</text>
</comment>
<evidence type="ECO:0000256" key="5">
    <source>
        <dbReference type="ARBA" id="ARBA00023098"/>
    </source>
</evidence>
<dbReference type="Pfam" id="PF00550">
    <property type="entry name" value="PP-binding"/>
    <property type="match status" value="1"/>
</dbReference>
<evidence type="ECO:0000256" key="3">
    <source>
        <dbReference type="ARBA" id="ARBA00022553"/>
    </source>
</evidence>
<comment type="caution">
    <text evidence="9">The sequence shown here is derived from an EMBL/GenBank/DDBJ whole genome shotgun (WGS) entry which is preliminary data.</text>
</comment>
<keyword evidence="7" id="KW-0963">Cytoplasm</keyword>
<evidence type="ECO:0000256" key="2">
    <source>
        <dbReference type="ARBA" id="ARBA00022516"/>
    </source>
</evidence>
<reference evidence="9 10" key="1">
    <citation type="submission" date="2021-04" db="EMBL/GenBank/DDBJ databases">
        <title>Characterization of the biosynthetic gene cluster of new lipopeptides with antitumor activity in the genome of the marine Streptomyces PHM034.</title>
        <authorList>
            <person name="Ceniceros A."/>
            <person name="Canedo L."/>
            <person name="Mendez C."/>
            <person name="Olano C."/>
            <person name="Schleissner C."/>
            <person name="Cuevas C."/>
            <person name="De La Calle F."/>
            <person name="Salas J.A."/>
        </authorList>
    </citation>
    <scope>NUCLEOTIDE SEQUENCE [LARGE SCALE GENOMIC DNA]</scope>
    <source>
        <strain evidence="9 10">PHM034</strain>
    </source>
</reference>
<evidence type="ECO:0000256" key="7">
    <source>
        <dbReference type="HAMAP-Rule" id="MF_01217"/>
    </source>
</evidence>
<keyword evidence="5 7" id="KW-0443">Lipid metabolism</keyword>
<keyword evidence="2 7" id="KW-0444">Lipid biosynthesis</keyword>
<feature type="domain" description="Carrier" evidence="8">
    <location>
        <begin position="2"/>
        <end position="80"/>
    </location>
</feature>
<feature type="modified residue" description="O-(pantetheine 4'-phosphoryl)serine" evidence="7">
    <location>
        <position position="40"/>
    </location>
</feature>
<comment type="subcellular location">
    <subcellularLocation>
        <location evidence="7">Cytoplasm</location>
    </subcellularLocation>
</comment>
<dbReference type="Gene3D" id="1.10.1200.10">
    <property type="entry name" value="ACP-like"/>
    <property type="match status" value="1"/>
</dbReference>
<comment type="pathway">
    <text evidence="7">Lipid metabolism; fatty acid biosynthesis.</text>
</comment>
<dbReference type="Proteomes" id="UP000682308">
    <property type="component" value="Unassembled WGS sequence"/>
</dbReference>
<dbReference type="InterPro" id="IPR036736">
    <property type="entry name" value="ACP-like_sf"/>
</dbReference>
<keyword evidence="6 7" id="KW-0275">Fatty acid biosynthesis</keyword>
<dbReference type="HAMAP" id="MF_01217">
    <property type="entry name" value="Acyl_carrier"/>
    <property type="match status" value="1"/>
</dbReference>
<proteinExistence type="inferred from homology"/>
<dbReference type="NCBIfam" id="NF002147">
    <property type="entry name" value="PRK00982.1-1"/>
    <property type="match status" value="1"/>
</dbReference>
<dbReference type="GO" id="GO:0005829">
    <property type="term" value="C:cytosol"/>
    <property type="evidence" value="ECO:0007669"/>
    <property type="project" value="TreeGrafter"/>
</dbReference>
<dbReference type="GO" id="GO:0000035">
    <property type="term" value="F:acyl binding"/>
    <property type="evidence" value="ECO:0007669"/>
    <property type="project" value="TreeGrafter"/>
</dbReference>
<evidence type="ECO:0000256" key="4">
    <source>
        <dbReference type="ARBA" id="ARBA00022832"/>
    </source>
</evidence>
<name>A0A941F7X8_9ACTN</name>
<comment type="similarity">
    <text evidence="7">Belongs to the acyl carrier protein (ACP) family.</text>
</comment>
<dbReference type="GO" id="GO:0016020">
    <property type="term" value="C:membrane"/>
    <property type="evidence" value="ECO:0007669"/>
    <property type="project" value="GOC"/>
</dbReference>
<dbReference type="GO" id="GO:0009245">
    <property type="term" value="P:lipid A biosynthetic process"/>
    <property type="evidence" value="ECO:0007669"/>
    <property type="project" value="TreeGrafter"/>
</dbReference>
<dbReference type="EMBL" id="JAGTPG010000001">
    <property type="protein sequence ID" value="MBR8638273.1"/>
    <property type="molecule type" value="Genomic_DNA"/>
</dbReference>
<evidence type="ECO:0000256" key="1">
    <source>
        <dbReference type="ARBA" id="ARBA00022450"/>
    </source>
</evidence>
<evidence type="ECO:0000259" key="8">
    <source>
        <dbReference type="PROSITE" id="PS50075"/>
    </source>
</evidence>
<dbReference type="PANTHER" id="PTHR20863:SF76">
    <property type="entry name" value="CARRIER DOMAIN-CONTAINING PROTEIN"/>
    <property type="match status" value="1"/>
</dbReference>